<dbReference type="CDD" id="cd00761">
    <property type="entry name" value="Glyco_tranf_GTA_type"/>
    <property type="match status" value="1"/>
</dbReference>
<dbReference type="InterPro" id="IPR029044">
    <property type="entry name" value="Nucleotide-diphossugar_trans"/>
</dbReference>
<protein>
    <recommendedName>
        <fullName evidence="2">Glycosyltransferase 2-like domain-containing protein</fullName>
    </recommendedName>
</protein>
<name>A0A0F9R249_9ZZZZ</name>
<sequence length="294" mass="35028">MKTLLVSFVYPIIKQYLKDFFISLDNQTTEEFDTLIFDDNLSEDLKSHGYDGMTMYNTDELNIFEVRKLIIDHSIKHNYDLLIFADADDVMANDRVEILIKSYEKSVSFFYNDLYLLSNKETDFFKGKLPKKIENLEKIKNYNFIGMSHTALNVRKERENLKIMPITDRMIAYDWYVHSYLLSKGGCGKKVNTKTYYRIYSNSTAGYTNYLTDKKLRTGLKVKKYHYDFMKQFDDKYKVLLEKILLLEEKINNPDFKKKYIKYINSNYSDSVFWWENIKTLDKLEKGALNNQVQ</sequence>
<dbReference type="EMBL" id="LAZR01001099">
    <property type="protein sequence ID" value="KKN50705.1"/>
    <property type="molecule type" value="Genomic_DNA"/>
</dbReference>
<dbReference type="Gene3D" id="3.90.550.10">
    <property type="entry name" value="Spore Coat Polysaccharide Biosynthesis Protein SpsA, Chain A"/>
    <property type="match status" value="1"/>
</dbReference>
<gene>
    <name evidence="1" type="ORF">LCGC14_0630140</name>
</gene>
<dbReference type="SUPFAM" id="SSF53448">
    <property type="entry name" value="Nucleotide-diphospho-sugar transferases"/>
    <property type="match status" value="1"/>
</dbReference>
<organism evidence="1">
    <name type="scientific">marine sediment metagenome</name>
    <dbReference type="NCBI Taxonomy" id="412755"/>
    <lineage>
        <taxon>unclassified sequences</taxon>
        <taxon>metagenomes</taxon>
        <taxon>ecological metagenomes</taxon>
    </lineage>
</organism>
<accession>A0A0F9R249</accession>
<reference evidence="1" key="1">
    <citation type="journal article" date="2015" name="Nature">
        <title>Complex archaea that bridge the gap between prokaryotes and eukaryotes.</title>
        <authorList>
            <person name="Spang A."/>
            <person name="Saw J.H."/>
            <person name="Jorgensen S.L."/>
            <person name="Zaremba-Niedzwiedzka K."/>
            <person name="Martijn J."/>
            <person name="Lind A.E."/>
            <person name="van Eijk R."/>
            <person name="Schleper C."/>
            <person name="Guy L."/>
            <person name="Ettema T.J."/>
        </authorList>
    </citation>
    <scope>NUCLEOTIDE SEQUENCE</scope>
</reference>
<evidence type="ECO:0000313" key="1">
    <source>
        <dbReference type="EMBL" id="KKN50705.1"/>
    </source>
</evidence>
<evidence type="ECO:0008006" key="2">
    <source>
        <dbReference type="Google" id="ProtNLM"/>
    </source>
</evidence>
<dbReference type="AlphaFoldDB" id="A0A0F9R249"/>
<proteinExistence type="predicted"/>
<comment type="caution">
    <text evidence="1">The sequence shown here is derived from an EMBL/GenBank/DDBJ whole genome shotgun (WGS) entry which is preliminary data.</text>
</comment>